<feature type="non-terminal residue" evidence="2">
    <location>
        <position position="1"/>
    </location>
</feature>
<gene>
    <name evidence="2" type="ORF">R0G64_32115</name>
</gene>
<protein>
    <submittedName>
        <fullName evidence="2">Uncharacterized protein</fullName>
    </submittedName>
</protein>
<accession>A0ABU3Y1F2</accession>
<evidence type="ECO:0000313" key="2">
    <source>
        <dbReference type="EMBL" id="MDV3443989.1"/>
    </source>
</evidence>
<feature type="transmembrane region" description="Helical" evidence="1">
    <location>
        <begin position="31"/>
        <end position="49"/>
    </location>
</feature>
<organism evidence="2 3">
    <name type="scientific">Metapseudomonas otitidis</name>
    <dbReference type="NCBI Taxonomy" id="319939"/>
    <lineage>
        <taxon>Bacteria</taxon>
        <taxon>Pseudomonadati</taxon>
        <taxon>Pseudomonadota</taxon>
        <taxon>Gammaproteobacteria</taxon>
        <taxon>Pseudomonadales</taxon>
        <taxon>Pseudomonadaceae</taxon>
        <taxon>Metapseudomonas</taxon>
    </lineage>
</organism>
<keyword evidence="3" id="KW-1185">Reference proteome</keyword>
<name>A0ABU3Y1F2_9GAMM</name>
<dbReference type="Proteomes" id="UP001273935">
    <property type="component" value="Unassembled WGS sequence"/>
</dbReference>
<keyword evidence="1" id="KW-0472">Membrane</keyword>
<proteinExistence type="predicted"/>
<sequence>SAEELLRIRRDFPLGRFPLRIEHSELRLADYQAFLAILAIGSAFFLAALRRFRATITQMA</sequence>
<keyword evidence="1" id="KW-1133">Transmembrane helix</keyword>
<evidence type="ECO:0000313" key="3">
    <source>
        <dbReference type="Proteomes" id="UP001273935"/>
    </source>
</evidence>
<dbReference type="RefSeq" id="WP_317234911.1">
    <property type="nucleotide sequence ID" value="NZ_JAWJUL010000521.1"/>
</dbReference>
<comment type="caution">
    <text evidence="2">The sequence shown here is derived from an EMBL/GenBank/DDBJ whole genome shotgun (WGS) entry which is preliminary data.</text>
</comment>
<keyword evidence="1" id="KW-0812">Transmembrane</keyword>
<dbReference type="EMBL" id="JAWJUL010000521">
    <property type="protein sequence ID" value="MDV3443989.1"/>
    <property type="molecule type" value="Genomic_DNA"/>
</dbReference>
<reference evidence="2 3" key="1">
    <citation type="submission" date="2023-10" db="EMBL/GenBank/DDBJ databases">
        <title>Pseudomonas otitidis isolated from a paediatric patient with cystic fibrosis in Chile.</title>
        <authorList>
            <person name="Amsteins-Romero L."/>
            <person name="Opazo-Capurro A."/>
            <person name="Matus-Kohler M."/>
            <person name="Gonzalez-Rocha G."/>
        </authorList>
    </citation>
    <scope>NUCLEOTIDE SEQUENCE [LARGE SCALE GENOMIC DNA]</scope>
    <source>
        <strain evidence="2 3">P-714</strain>
    </source>
</reference>
<evidence type="ECO:0000256" key="1">
    <source>
        <dbReference type="SAM" id="Phobius"/>
    </source>
</evidence>